<gene>
    <name evidence="1" type="ORF">F4820DRAFT_201465</name>
</gene>
<evidence type="ECO:0000313" key="2">
    <source>
        <dbReference type="Proteomes" id="UP001497700"/>
    </source>
</evidence>
<protein>
    <submittedName>
        <fullName evidence="1">Heterokaryon incompatibility protein-domain-containing protein</fullName>
    </submittedName>
</protein>
<dbReference type="Proteomes" id="UP001497700">
    <property type="component" value="Unassembled WGS sequence"/>
</dbReference>
<keyword evidence="2" id="KW-1185">Reference proteome</keyword>
<proteinExistence type="predicted"/>
<sequence length="854" mass="97014">MASSPIDPLSESWAESYLSWDEHWRATTSIIVVMLSFHRGSKVFMKLYTAFNADGLDRLAKLSLSSCHAISVVVFLVDQLKAYFGYSNTDEKDRFWLVFWSIAFLVRTVQRFSTIRNRGNDYTRLFSTIWIILSVSFISTQLARLARLPFLADSLFGRFYAYPMAYIFAGNLYEDILERDGNIIGWLSLLYNATSNWTYGIPKKLPLAHVRRDESLPKAEGSYFEHEPLKDNKGMTRLIKLLPSKSPAKPISCEILHVSLSDAPDYEALSYTWGGQNADCVMYCKDKRLLVTRNLFLALARLRMPDDSRLIWADAVCIDQKNMAEKTHQVRMMKEIYQAARRVVIWLGEDEGNSHSAIALLGRLVDVWRQQQQILDKDETSNTSTNEQRPLSKVAIGLLQKDRTRLGLPPSHDPSYNALDALFERSYFRRVWIVQEIVMARDTLVLCGTSPLTLSWDDLVAVLRYVPDLAAYTAAIPSALELGQMIERTRAAVIQGDTRRLKLSTLLSRHNCFQATEPKDNIIGIIGMASGHLNIEIDYSKETGDYFRSAALELLKDDRNLDILGDVDHGEGLAGVDGGNVPSWVPRWQTSRALVSEASETTRLADYGPFRSCGEYVSWDIPARDEQGSTTLLDVEGHLLDTVAVVGTYFSEFINFIQDDAVYKDWEERVANVYSEGGKIHYPATGETILEAYWKTLHLGETPPNMRTKLNPLYMIGRRLLRFLRQTPITGLVWFLVSFVLALWCSLLDQAARVFPQLGGERMMFIKKGEADYYIYHRRLFQRRMIRTEERGLIGLAPVATRQGDKIFLFKGSRVPLIVRQDGDRWLVVGDCYVHGVMGGEAFDPSLCGKHVLA</sequence>
<evidence type="ECO:0000313" key="1">
    <source>
        <dbReference type="EMBL" id="KAI4858781.1"/>
    </source>
</evidence>
<organism evidence="1 2">
    <name type="scientific">Hypoxylon rubiginosum</name>
    <dbReference type="NCBI Taxonomy" id="110542"/>
    <lineage>
        <taxon>Eukaryota</taxon>
        <taxon>Fungi</taxon>
        <taxon>Dikarya</taxon>
        <taxon>Ascomycota</taxon>
        <taxon>Pezizomycotina</taxon>
        <taxon>Sordariomycetes</taxon>
        <taxon>Xylariomycetidae</taxon>
        <taxon>Xylariales</taxon>
        <taxon>Hypoxylaceae</taxon>
        <taxon>Hypoxylon</taxon>
    </lineage>
</organism>
<dbReference type="EMBL" id="MU393689">
    <property type="protein sequence ID" value="KAI4858781.1"/>
    <property type="molecule type" value="Genomic_DNA"/>
</dbReference>
<comment type="caution">
    <text evidence="1">The sequence shown here is derived from an EMBL/GenBank/DDBJ whole genome shotgun (WGS) entry which is preliminary data.</text>
</comment>
<reference evidence="1 2" key="1">
    <citation type="journal article" date="2022" name="New Phytol.">
        <title>Ecological generalism drives hyperdiversity of secondary metabolite gene clusters in xylarialean endophytes.</title>
        <authorList>
            <person name="Franco M.E.E."/>
            <person name="Wisecaver J.H."/>
            <person name="Arnold A.E."/>
            <person name="Ju Y.M."/>
            <person name="Slot J.C."/>
            <person name="Ahrendt S."/>
            <person name="Moore L.P."/>
            <person name="Eastman K.E."/>
            <person name="Scott K."/>
            <person name="Konkel Z."/>
            <person name="Mondo S.J."/>
            <person name="Kuo A."/>
            <person name="Hayes R.D."/>
            <person name="Haridas S."/>
            <person name="Andreopoulos B."/>
            <person name="Riley R."/>
            <person name="LaButti K."/>
            <person name="Pangilinan J."/>
            <person name="Lipzen A."/>
            <person name="Amirebrahimi M."/>
            <person name="Yan J."/>
            <person name="Adam C."/>
            <person name="Keymanesh K."/>
            <person name="Ng V."/>
            <person name="Louie K."/>
            <person name="Northen T."/>
            <person name="Drula E."/>
            <person name="Henrissat B."/>
            <person name="Hsieh H.M."/>
            <person name="Youens-Clark K."/>
            <person name="Lutzoni F."/>
            <person name="Miadlikowska J."/>
            <person name="Eastwood D.C."/>
            <person name="Hamelin R.C."/>
            <person name="Grigoriev I.V."/>
            <person name="U'Ren J.M."/>
        </authorList>
    </citation>
    <scope>NUCLEOTIDE SEQUENCE [LARGE SCALE GENOMIC DNA]</scope>
    <source>
        <strain evidence="1 2">CBS 119005</strain>
    </source>
</reference>
<name>A0ACB9YHR9_9PEZI</name>
<accession>A0ACB9YHR9</accession>